<dbReference type="PANTHER" id="PTHR44591:SF20">
    <property type="entry name" value="PROTEIN PILH"/>
    <property type="match status" value="1"/>
</dbReference>
<dbReference type="PROSITE" id="PS50110">
    <property type="entry name" value="RESPONSE_REGULATORY"/>
    <property type="match status" value="1"/>
</dbReference>
<keyword evidence="1 2" id="KW-0597">Phosphoprotein</keyword>
<proteinExistence type="predicted"/>
<gene>
    <name evidence="4" type="ORF">L613_000500000570</name>
</gene>
<comment type="caution">
    <text evidence="4">The sequence shown here is derived from an EMBL/GenBank/DDBJ whole genome shotgun (WGS) entry which is preliminary data.</text>
</comment>
<dbReference type="InterPro" id="IPR001789">
    <property type="entry name" value="Sig_transdc_resp-reg_receiver"/>
</dbReference>
<dbReference type="Proteomes" id="UP000321583">
    <property type="component" value="Unassembled WGS sequence"/>
</dbReference>
<dbReference type="InterPro" id="IPR050595">
    <property type="entry name" value="Bact_response_regulator"/>
</dbReference>
<dbReference type="PANTHER" id="PTHR44591">
    <property type="entry name" value="STRESS RESPONSE REGULATOR PROTEIN 1"/>
    <property type="match status" value="1"/>
</dbReference>
<dbReference type="Gene3D" id="3.40.50.2300">
    <property type="match status" value="1"/>
</dbReference>
<feature type="domain" description="Response regulatory" evidence="3">
    <location>
        <begin position="17"/>
        <end position="132"/>
    </location>
</feature>
<evidence type="ECO:0000256" key="2">
    <source>
        <dbReference type="PROSITE-ProRule" id="PRU00169"/>
    </source>
</evidence>
<dbReference type="EMBL" id="VLJS01000080">
    <property type="protein sequence ID" value="TWH05992.1"/>
    <property type="molecule type" value="Genomic_DNA"/>
</dbReference>
<reference evidence="4 5" key="1">
    <citation type="submission" date="2019-07" db="EMBL/GenBank/DDBJ databases">
        <title>Genome sequencing of lignin-degrading bacterial isolates.</title>
        <authorList>
            <person name="Gladden J."/>
        </authorList>
    </citation>
    <scope>NUCLEOTIDE SEQUENCE [LARGE SCALE GENOMIC DNA]</scope>
    <source>
        <strain evidence="4 5">J19</strain>
    </source>
</reference>
<organism evidence="4 5">
    <name type="scientific">Pseudoxanthomonas taiwanensis J19</name>
    <dbReference type="NCBI Taxonomy" id="935569"/>
    <lineage>
        <taxon>Bacteria</taxon>
        <taxon>Pseudomonadati</taxon>
        <taxon>Pseudomonadota</taxon>
        <taxon>Gammaproteobacteria</taxon>
        <taxon>Lysobacterales</taxon>
        <taxon>Lysobacteraceae</taxon>
        <taxon>Pseudoxanthomonas</taxon>
    </lineage>
</organism>
<evidence type="ECO:0000259" key="3">
    <source>
        <dbReference type="PROSITE" id="PS50110"/>
    </source>
</evidence>
<protein>
    <submittedName>
        <fullName evidence="4">Two-component system chemotaxis response regulator CheY</fullName>
    </submittedName>
</protein>
<dbReference type="GO" id="GO:0000160">
    <property type="term" value="P:phosphorelay signal transduction system"/>
    <property type="evidence" value="ECO:0007669"/>
    <property type="project" value="InterPro"/>
</dbReference>
<dbReference type="InterPro" id="IPR011006">
    <property type="entry name" value="CheY-like_superfamily"/>
</dbReference>
<dbReference type="SUPFAM" id="SSF52172">
    <property type="entry name" value="CheY-like"/>
    <property type="match status" value="1"/>
</dbReference>
<accession>A0A562D8R6</accession>
<keyword evidence="5" id="KW-1185">Reference proteome</keyword>
<dbReference type="Pfam" id="PF00072">
    <property type="entry name" value="Response_reg"/>
    <property type="match status" value="1"/>
</dbReference>
<name>A0A562D8R6_9GAMM</name>
<dbReference type="AlphaFoldDB" id="A0A562D8R6"/>
<sequence>MRPINGGKNLMTTARPTVLLCDDSRALRMLAASQLEEAGFQVVGEAGNGNEALAQYRTLKPDLVLLDLVMPECDGRQALAAILAEDPQARVVILSSLGAQADIEQCLRNGARSYLQKPIDPEVMERVLREVLA</sequence>
<evidence type="ECO:0000313" key="4">
    <source>
        <dbReference type="EMBL" id="TWH05992.1"/>
    </source>
</evidence>
<evidence type="ECO:0000313" key="5">
    <source>
        <dbReference type="Proteomes" id="UP000321583"/>
    </source>
</evidence>
<evidence type="ECO:0000256" key="1">
    <source>
        <dbReference type="ARBA" id="ARBA00022553"/>
    </source>
</evidence>
<dbReference type="SMART" id="SM00448">
    <property type="entry name" value="REC"/>
    <property type="match status" value="1"/>
</dbReference>
<feature type="modified residue" description="4-aspartylphosphate" evidence="2">
    <location>
        <position position="67"/>
    </location>
</feature>